<feature type="region of interest" description="Disordered" evidence="1">
    <location>
        <begin position="1"/>
        <end position="66"/>
    </location>
</feature>
<proteinExistence type="predicted"/>
<reference evidence="3" key="1">
    <citation type="journal article" date="2017" name="Nat. Ecol. Evol.">
        <title>Genome expansion and lineage-specific genetic innovations in the forest pathogenic fungi Armillaria.</title>
        <authorList>
            <person name="Sipos G."/>
            <person name="Prasanna A.N."/>
            <person name="Walter M.C."/>
            <person name="O'Connor E."/>
            <person name="Balint B."/>
            <person name="Krizsan K."/>
            <person name="Kiss B."/>
            <person name="Hess J."/>
            <person name="Varga T."/>
            <person name="Slot J."/>
            <person name="Riley R."/>
            <person name="Boka B."/>
            <person name="Rigling D."/>
            <person name="Barry K."/>
            <person name="Lee J."/>
            <person name="Mihaltcheva S."/>
            <person name="LaButti K."/>
            <person name="Lipzen A."/>
            <person name="Waldron R."/>
            <person name="Moloney N.M."/>
            <person name="Sperisen C."/>
            <person name="Kredics L."/>
            <person name="Vagvoelgyi C."/>
            <person name="Patrignani A."/>
            <person name="Fitzpatrick D."/>
            <person name="Nagy I."/>
            <person name="Doyle S."/>
            <person name="Anderson J.B."/>
            <person name="Grigoriev I.V."/>
            <person name="Gueldener U."/>
            <person name="Muensterkoetter M."/>
            <person name="Nagy L.G."/>
        </authorList>
    </citation>
    <scope>NUCLEOTIDE SEQUENCE [LARGE SCALE GENOMIC DNA]</scope>
    <source>
        <strain evidence="3">28-4</strain>
    </source>
</reference>
<sequence>MPSQEVTLPSFDELLHSLNGQNPPPLFGSRVQPSASPTPPPVNNHHPEPLPGNRVQPNAEPAPPPIITVNHHGHQKIPGPLGPEHQWLKQALGVVHENRPLGHGYPVPKPSETWPPPHEKHDCSDFGRCSFLSRWSPFPRTYVDPLKNQGKSYTVYLHRPKWDERTSLPVLKSILFISNDPGDQELGLPGVSVTRLLAMEPGILADSDSVVLNVWA</sequence>
<organism evidence="2 3">
    <name type="scientific">Armillaria solidipes</name>
    <dbReference type="NCBI Taxonomy" id="1076256"/>
    <lineage>
        <taxon>Eukaryota</taxon>
        <taxon>Fungi</taxon>
        <taxon>Dikarya</taxon>
        <taxon>Basidiomycota</taxon>
        <taxon>Agaricomycotina</taxon>
        <taxon>Agaricomycetes</taxon>
        <taxon>Agaricomycetidae</taxon>
        <taxon>Agaricales</taxon>
        <taxon>Marasmiineae</taxon>
        <taxon>Physalacriaceae</taxon>
        <taxon>Armillaria</taxon>
    </lineage>
</organism>
<evidence type="ECO:0000256" key="1">
    <source>
        <dbReference type="SAM" id="MobiDB-lite"/>
    </source>
</evidence>
<evidence type="ECO:0000313" key="3">
    <source>
        <dbReference type="Proteomes" id="UP000218334"/>
    </source>
</evidence>
<dbReference type="AlphaFoldDB" id="A0A2H3AND5"/>
<dbReference type="Proteomes" id="UP000218334">
    <property type="component" value="Unassembled WGS sequence"/>
</dbReference>
<accession>A0A2H3AND5</accession>
<dbReference type="EMBL" id="KZ293510">
    <property type="protein sequence ID" value="PBK59200.1"/>
    <property type="molecule type" value="Genomic_DNA"/>
</dbReference>
<evidence type="ECO:0000313" key="2">
    <source>
        <dbReference type="EMBL" id="PBK59200.1"/>
    </source>
</evidence>
<keyword evidence="3" id="KW-1185">Reference proteome</keyword>
<name>A0A2H3AND5_9AGAR</name>
<gene>
    <name evidence="2" type="ORF">ARMSODRAFT_1090905</name>
</gene>
<protein>
    <submittedName>
        <fullName evidence="2">Uncharacterized protein</fullName>
    </submittedName>
</protein>